<organism evidence="3 4">
    <name type="scientific">Prorocentrum cordatum</name>
    <dbReference type="NCBI Taxonomy" id="2364126"/>
    <lineage>
        <taxon>Eukaryota</taxon>
        <taxon>Sar</taxon>
        <taxon>Alveolata</taxon>
        <taxon>Dinophyceae</taxon>
        <taxon>Prorocentrales</taxon>
        <taxon>Prorocentraceae</taxon>
        <taxon>Prorocentrum</taxon>
    </lineage>
</organism>
<reference evidence="3" key="1">
    <citation type="submission" date="2023-10" db="EMBL/GenBank/DDBJ databases">
        <authorList>
            <person name="Chen Y."/>
            <person name="Shah S."/>
            <person name="Dougan E. K."/>
            <person name="Thang M."/>
            <person name="Chan C."/>
        </authorList>
    </citation>
    <scope>NUCLEOTIDE SEQUENCE [LARGE SCALE GENOMIC DNA]</scope>
</reference>
<feature type="region of interest" description="Disordered" evidence="1">
    <location>
        <begin position="241"/>
        <end position="261"/>
    </location>
</feature>
<evidence type="ECO:0000259" key="2">
    <source>
        <dbReference type="Pfam" id="PF00248"/>
    </source>
</evidence>
<evidence type="ECO:0000313" key="4">
    <source>
        <dbReference type="Proteomes" id="UP001189429"/>
    </source>
</evidence>
<dbReference type="InterPro" id="IPR036812">
    <property type="entry name" value="NAD(P)_OxRdtase_dom_sf"/>
</dbReference>
<feature type="domain" description="NADP-dependent oxidoreductase" evidence="2">
    <location>
        <begin position="683"/>
        <end position="945"/>
    </location>
</feature>
<dbReference type="Proteomes" id="UP001189429">
    <property type="component" value="Unassembled WGS sequence"/>
</dbReference>
<dbReference type="InterPro" id="IPR037140">
    <property type="entry name" value="VHL_beta_dom_sf"/>
</dbReference>
<gene>
    <name evidence="3" type="ORF">PCOR1329_LOCUS58636</name>
</gene>
<dbReference type="InterPro" id="IPR023210">
    <property type="entry name" value="NADP_OxRdtase_dom"/>
</dbReference>
<dbReference type="CDD" id="cd19071">
    <property type="entry name" value="AKR_AKR1-5-like"/>
    <property type="match status" value="1"/>
</dbReference>
<dbReference type="Gene3D" id="3.20.20.100">
    <property type="entry name" value="NADP-dependent oxidoreductase domain"/>
    <property type="match status" value="1"/>
</dbReference>
<feature type="region of interest" description="Disordered" evidence="1">
    <location>
        <begin position="203"/>
        <end position="227"/>
    </location>
</feature>
<protein>
    <recommendedName>
        <fullName evidence="2">NADP-dependent oxidoreductase domain-containing protein</fullName>
    </recommendedName>
</protein>
<sequence length="1115" mass="123259">MLNGTGRAAVKDEDVTQEADDGGLGAVPIQWAEFAADNQFLLKMHVEDFIPHFKVKAAHAQTGQPKQFKVQTMHNALAVRPFADKSSIAAVNRARGQLQGDGLRGPTKPPAISELKFRQVFHNRDHALGLAMARKKPAAKVGGPQARKQKVIEALTGTGANTASAAYDEMAAKHGPDFQSLVFSTSQNMLGRELRKLFAKRRTSWTKEHQARTPAAKGPAATKAGKDTSEEFIPTMSLASGDWSTHVSSEPRKKNDDTYESTVSWHDPCMASKWCSALDQQRQAIPIAIIGFGEPDPTCAHAIRQAPVLRAGAGGGGPNMTFLKGAIYQFGQGEATCQNHTATVQAPADDQLAAAHRVAIYERDVAHAKPDTSQLFQAQFSGAAPILSQRGNQGVLGADKNARYRHAKKSEARVGLDDQLREQFTNVIHTIKPGAKLLEQPSEMMRAGTAKELAIEVRGSAASRARQKFRIDHIQPNMASKPQIQTAAADLRWLCEVANAGHDSREQSYYAIVKAGATPDRSIKRLTGTLTDLNWKWPEPNIMHAEKGTELDQLECPKGHLHHELRISQRRWLQKQIPAARGDLGMLVTCPVHPDAYDCTWLLRPKSILNWLNPDVDSVLTQPDDHDPAHNKLQRPAMSTIERTLSTQMCGSGPPSEYRLLEWTPGVGAVPGRGFPIIYGTAWKKEKTDELVVKAARAGFRAFDTAAHPMHYNESLLGAALNSVLEDKSFKIGREDLWIQTKFTPDACNKQPKEHHPYDKDAGISTQVRQSYASSLRRLGLTYVDSYLLHAPYPTNAKTLEAWREMENIYDESKGNTMLGISNVNLGQLRNLMKDARVKPAFVQNRCLQKDNYDHDLRAFCNEHGISYQGFWLLTGNRHVTGDPGFGRLANALGRDKSQVFYRFFFQRLGVIILSGTKSEAHMRDDLQLDQFSLSEAQEREIRELEAPRFTDADKVTVTVTNLFADSLHLFWRNPDTSALVPQGEVARGRSTSITTRHTHLFEGKVGDAVKFLWRADREKGESQTVFARPNVDATFRNQGTEALSVVWRKADTGEEASQGDVAPGKSLEVSTYLGEHFVVRTAGGKEVLLWEAHLETPGKQVVDLGLSGARSGEL</sequence>
<dbReference type="InterPro" id="IPR020471">
    <property type="entry name" value="AKR"/>
</dbReference>
<dbReference type="PANTHER" id="PTHR43827">
    <property type="entry name" value="2,5-DIKETO-D-GLUCONIC ACID REDUCTASE"/>
    <property type="match status" value="1"/>
</dbReference>
<dbReference type="EMBL" id="CAUYUJ010017282">
    <property type="protein sequence ID" value="CAK0873421.1"/>
    <property type="molecule type" value="Genomic_DNA"/>
</dbReference>
<proteinExistence type="predicted"/>
<evidence type="ECO:0000256" key="1">
    <source>
        <dbReference type="SAM" id="MobiDB-lite"/>
    </source>
</evidence>
<evidence type="ECO:0000313" key="3">
    <source>
        <dbReference type="EMBL" id="CAK0873421.1"/>
    </source>
</evidence>
<dbReference type="Gene3D" id="2.60.40.780">
    <property type="entry name" value="von Hippel-Lindau disease tumour suppressor, beta domain"/>
    <property type="match status" value="1"/>
</dbReference>
<feature type="compositionally biased region" description="Low complexity" evidence="1">
    <location>
        <begin position="213"/>
        <end position="223"/>
    </location>
</feature>
<dbReference type="PANTHER" id="PTHR43827:SF8">
    <property type="entry name" value="ALDO_KETO REDUCTASE FAMILY PROTEIN"/>
    <property type="match status" value="1"/>
</dbReference>
<keyword evidence="4" id="KW-1185">Reference proteome</keyword>
<dbReference type="Pfam" id="PF00248">
    <property type="entry name" value="Aldo_ket_red"/>
    <property type="match status" value="1"/>
</dbReference>
<name>A0ABN9VJH8_9DINO</name>
<dbReference type="SUPFAM" id="SSF51430">
    <property type="entry name" value="NAD(P)-linked oxidoreductase"/>
    <property type="match status" value="1"/>
</dbReference>
<feature type="region of interest" description="Disordered" evidence="1">
    <location>
        <begin position="1"/>
        <end position="22"/>
    </location>
</feature>
<accession>A0ABN9VJH8</accession>
<comment type="caution">
    <text evidence="3">The sequence shown here is derived from an EMBL/GenBank/DDBJ whole genome shotgun (WGS) entry which is preliminary data.</text>
</comment>